<evidence type="ECO:0000313" key="1">
    <source>
        <dbReference type="EMBL" id="ORX35536.1"/>
    </source>
</evidence>
<organism evidence="1 2">
    <name type="scientific">Kockovaella imperatae</name>
    <dbReference type="NCBI Taxonomy" id="4999"/>
    <lineage>
        <taxon>Eukaryota</taxon>
        <taxon>Fungi</taxon>
        <taxon>Dikarya</taxon>
        <taxon>Basidiomycota</taxon>
        <taxon>Agaricomycotina</taxon>
        <taxon>Tremellomycetes</taxon>
        <taxon>Tremellales</taxon>
        <taxon>Cuniculitremaceae</taxon>
        <taxon>Kockovaella</taxon>
    </lineage>
</organism>
<dbReference type="Proteomes" id="UP000193218">
    <property type="component" value="Unassembled WGS sequence"/>
</dbReference>
<dbReference type="RefSeq" id="XP_021869700.1">
    <property type="nucleotide sequence ID" value="XM_022016339.1"/>
</dbReference>
<dbReference type="InParanoid" id="A0A1Y1UDE2"/>
<keyword evidence="2" id="KW-1185">Reference proteome</keyword>
<evidence type="ECO:0000313" key="2">
    <source>
        <dbReference type="Proteomes" id="UP000193218"/>
    </source>
</evidence>
<dbReference type="EMBL" id="NBSH01000010">
    <property type="protein sequence ID" value="ORX35536.1"/>
    <property type="molecule type" value="Genomic_DNA"/>
</dbReference>
<dbReference type="AlphaFoldDB" id="A0A1Y1UDE2"/>
<dbReference type="GeneID" id="33558148"/>
<gene>
    <name evidence="1" type="ORF">BD324DRAFT_630552</name>
</gene>
<accession>A0A1Y1UDE2</accession>
<sequence length="91" mass="10246">MSLHTYTITLFGRHTAPVGFPPVKYEDLRAYPSSPVPLPPFQDCWSPCQPSCRAHQRSSVPLWARPLPSCPLRGLCEHAPPCRQLPHPAQY</sequence>
<name>A0A1Y1UDE2_9TREE</name>
<protein>
    <submittedName>
        <fullName evidence="1">Uncharacterized protein</fullName>
    </submittedName>
</protein>
<proteinExistence type="predicted"/>
<comment type="caution">
    <text evidence="1">The sequence shown here is derived from an EMBL/GenBank/DDBJ whole genome shotgun (WGS) entry which is preliminary data.</text>
</comment>
<reference evidence="1 2" key="1">
    <citation type="submission" date="2017-03" db="EMBL/GenBank/DDBJ databases">
        <title>Widespread Adenine N6-methylation of Active Genes in Fungi.</title>
        <authorList>
            <consortium name="DOE Joint Genome Institute"/>
            <person name="Mondo S.J."/>
            <person name="Dannebaum R.O."/>
            <person name="Kuo R.C."/>
            <person name="Louie K.B."/>
            <person name="Bewick A.J."/>
            <person name="Labutti K."/>
            <person name="Haridas S."/>
            <person name="Kuo A."/>
            <person name="Salamov A."/>
            <person name="Ahrendt S.R."/>
            <person name="Lau R."/>
            <person name="Bowen B.P."/>
            <person name="Lipzen A."/>
            <person name="Sullivan W."/>
            <person name="Andreopoulos W.B."/>
            <person name="Clum A."/>
            <person name="Lindquist E."/>
            <person name="Daum C."/>
            <person name="Northen T.R."/>
            <person name="Ramamoorthy G."/>
            <person name="Schmitz R.J."/>
            <person name="Gryganskyi A."/>
            <person name="Culley D."/>
            <person name="Magnuson J."/>
            <person name="James T.Y."/>
            <person name="O'Malley M.A."/>
            <person name="Stajich J.E."/>
            <person name="Spatafora J.W."/>
            <person name="Visel A."/>
            <person name="Grigoriev I.V."/>
        </authorList>
    </citation>
    <scope>NUCLEOTIDE SEQUENCE [LARGE SCALE GENOMIC DNA]</scope>
    <source>
        <strain evidence="1 2">NRRL Y-17943</strain>
    </source>
</reference>